<keyword evidence="7" id="KW-0143">Chaperone</keyword>
<dbReference type="FunFam" id="3.40.50.300:FF:002451">
    <property type="entry name" value="Midasin"/>
    <property type="match status" value="1"/>
</dbReference>
<evidence type="ECO:0000256" key="7">
    <source>
        <dbReference type="ARBA" id="ARBA00023186"/>
    </source>
</evidence>
<feature type="domain" description="AAA+ ATPase" evidence="9">
    <location>
        <begin position="1403"/>
        <end position="1557"/>
    </location>
</feature>
<dbReference type="GO" id="GO:0005730">
    <property type="term" value="C:nucleolus"/>
    <property type="evidence" value="ECO:0007669"/>
    <property type="project" value="UniProtKB-SubCell"/>
</dbReference>
<dbReference type="Gene3D" id="3.40.50.300">
    <property type="entry name" value="P-loop containing nucleotide triphosphate hydrolases"/>
    <property type="match status" value="6"/>
</dbReference>
<feature type="domain" description="AAA+ ATPase" evidence="9">
    <location>
        <begin position="683"/>
        <end position="927"/>
    </location>
</feature>
<protein>
    <recommendedName>
        <fullName evidence="4">Midasin</fullName>
    </recommendedName>
</protein>
<evidence type="ECO:0000256" key="3">
    <source>
        <dbReference type="ARBA" id="ARBA00007188"/>
    </source>
</evidence>
<dbReference type="GO" id="GO:0030687">
    <property type="term" value="C:preribosome, large subunit precursor"/>
    <property type="evidence" value="ECO:0007669"/>
    <property type="project" value="TreeGrafter"/>
</dbReference>
<feature type="domain" description="AAA+ ATPase" evidence="9">
    <location>
        <begin position="360"/>
        <end position="484"/>
    </location>
</feature>
<evidence type="ECO:0000256" key="1">
    <source>
        <dbReference type="ARBA" id="ARBA00004604"/>
    </source>
</evidence>
<dbReference type="Pfam" id="PF17867">
    <property type="entry name" value="AAA_lid_7"/>
    <property type="match status" value="3"/>
</dbReference>
<evidence type="ECO:0000256" key="5">
    <source>
        <dbReference type="ARBA" id="ARBA00022741"/>
    </source>
</evidence>
<comment type="subcellular location">
    <subcellularLocation>
        <location evidence="1">Nucleus</location>
        <location evidence="1">Nucleolus</location>
    </subcellularLocation>
    <subcellularLocation>
        <location evidence="2">Nucleus</location>
        <location evidence="2">Nucleoplasm</location>
    </subcellularLocation>
</comment>
<name>A0A2A3E6L8_APICC</name>
<proteinExistence type="inferred from homology"/>
<evidence type="ECO:0000313" key="10">
    <source>
        <dbReference type="EMBL" id="PBC27365.1"/>
    </source>
</evidence>
<dbReference type="InterPro" id="IPR048617">
    <property type="entry name" value="MDN1_AAA_lid_4"/>
</dbReference>
<dbReference type="Pfam" id="PF07728">
    <property type="entry name" value="AAA_5"/>
    <property type="match status" value="6"/>
</dbReference>
<dbReference type="Proteomes" id="UP000242457">
    <property type="component" value="Unassembled WGS sequence"/>
</dbReference>
<dbReference type="FunFam" id="3.40.50.300:FF:000142">
    <property type="entry name" value="Midasin"/>
    <property type="match status" value="1"/>
</dbReference>
<dbReference type="InterPro" id="IPR041190">
    <property type="entry name" value="Midasin_AAA_lid_5"/>
</dbReference>
<dbReference type="EMBL" id="KZ288349">
    <property type="protein sequence ID" value="PBC27365.1"/>
    <property type="molecule type" value="Genomic_DNA"/>
</dbReference>
<feature type="domain" description="AAA+ ATPase" evidence="9">
    <location>
        <begin position="1094"/>
        <end position="1239"/>
    </location>
</feature>
<dbReference type="GO" id="GO:0005654">
    <property type="term" value="C:nucleoplasm"/>
    <property type="evidence" value="ECO:0007669"/>
    <property type="project" value="UniProtKB-SubCell"/>
</dbReference>
<dbReference type="SUPFAM" id="SSF52540">
    <property type="entry name" value="P-loop containing nucleoside triphosphate hydrolases"/>
    <property type="match status" value="6"/>
</dbReference>
<gene>
    <name evidence="10" type="ORF">APICC_07558</name>
</gene>
<dbReference type="InterPro" id="IPR027417">
    <property type="entry name" value="P-loop_NTPase"/>
</dbReference>
<keyword evidence="11" id="KW-1185">Reference proteome</keyword>
<dbReference type="Pfam" id="PF17865">
    <property type="entry name" value="AAA_lid_5"/>
    <property type="match status" value="1"/>
</dbReference>
<dbReference type="GO" id="GO:0000027">
    <property type="term" value="P:ribosomal large subunit assembly"/>
    <property type="evidence" value="ECO:0007669"/>
    <property type="project" value="TreeGrafter"/>
</dbReference>
<dbReference type="SMART" id="SM00382">
    <property type="entry name" value="AAA"/>
    <property type="match status" value="5"/>
</dbReference>
<dbReference type="PANTHER" id="PTHR48103">
    <property type="entry name" value="MIDASIN-RELATED"/>
    <property type="match status" value="1"/>
</dbReference>
<evidence type="ECO:0000259" key="9">
    <source>
        <dbReference type="SMART" id="SM00382"/>
    </source>
</evidence>
<dbReference type="GO" id="GO:0043248">
    <property type="term" value="P:proteasome assembly"/>
    <property type="evidence" value="ECO:0007669"/>
    <property type="project" value="InterPro"/>
</dbReference>
<dbReference type="CDD" id="cd00009">
    <property type="entry name" value="AAA"/>
    <property type="match status" value="3"/>
</dbReference>
<dbReference type="FunFam" id="3.40.50.300:FF:000764">
    <property type="entry name" value="Midasin"/>
    <property type="match status" value="1"/>
</dbReference>
<dbReference type="InterPro" id="IPR032157">
    <property type="entry name" value="PAC4"/>
</dbReference>
<dbReference type="GO" id="GO:0016887">
    <property type="term" value="F:ATP hydrolysis activity"/>
    <property type="evidence" value="ECO:0007669"/>
    <property type="project" value="InterPro"/>
</dbReference>
<keyword evidence="5" id="KW-0547">Nucleotide-binding</keyword>
<dbReference type="Pfam" id="PF16093">
    <property type="entry name" value="PAC4"/>
    <property type="match status" value="1"/>
</dbReference>
<evidence type="ECO:0000256" key="6">
    <source>
        <dbReference type="ARBA" id="ARBA00022840"/>
    </source>
</evidence>
<dbReference type="PANTHER" id="PTHR48103:SF2">
    <property type="entry name" value="MIDASIN"/>
    <property type="match status" value="1"/>
</dbReference>
<dbReference type="OrthoDB" id="422220at2759"/>
<evidence type="ECO:0000256" key="4">
    <source>
        <dbReference type="ARBA" id="ARBA00017143"/>
    </source>
</evidence>
<keyword evidence="6" id="KW-0067">ATP-binding</keyword>
<evidence type="ECO:0000256" key="8">
    <source>
        <dbReference type="ARBA" id="ARBA00023242"/>
    </source>
</evidence>
<dbReference type="InterPro" id="IPR011704">
    <property type="entry name" value="ATPase_dyneun-rel_AAA"/>
</dbReference>
<evidence type="ECO:0000256" key="2">
    <source>
        <dbReference type="ARBA" id="ARBA00004642"/>
    </source>
</evidence>
<dbReference type="FunFam" id="3.40.50.300:FF:000582">
    <property type="entry name" value="Midasin"/>
    <property type="match status" value="1"/>
</dbReference>
<dbReference type="GO" id="GO:0000055">
    <property type="term" value="P:ribosomal large subunit export from nucleus"/>
    <property type="evidence" value="ECO:0007669"/>
    <property type="project" value="TreeGrafter"/>
</dbReference>
<organism evidence="10 11">
    <name type="scientific">Apis cerana cerana</name>
    <name type="common">Oriental honeybee</name>
    <dbReference type="NCBI Taxonomy" id="94128"/>
    <lineage>
        <taxon>Eukaryota</taxon>
        <taxon>Metazoa</taxon>
        <taxon>Ecdysozoa</taxon>
        <taxon>Arthropoda</taxon>
        <taxon>Hexapoda</taxon>
        <taxon>Insecta</taxon>
        <taxon>Pterygota</taxon>
        <taxon>Neoptera</taxon>
        <taxon>Endopterygota</taxon>
        <taxon>Hymenoptera</taxon>
        <taxon>Apocrita</taxon>
        <taxon>Aculeata</taxon>
        <taxon>Apoidea</taxon>
        <taxon>Anthophila</taxon>
        <taxon>Apidae</taxon>
        <taxon>Apis</taxon>
    </lineage>
</organism>
<dbReference type="Pfam" id="PF21108">
    <property type="entry name" value="MDN1_4th"/>
    <property type="match status" value="1"/>
</dbReference>
<evidence type="ECO:0000313" key="11">
    <source>
        <dbReference type="Proteomes" id="UP000242457"/>
    </source>
</evidence>
<dbReference type="InterPro" id="IPR040848">
    <property type="entry name" value="AAA_lid_7"/>
</dbReference>
<feature type="domain" description="AAA+ ATPase" evidence="9">
    <location>
        <begin position="1731"/>
        <end position="1912"/>
    </location>
</feature>
<comment type="similarity">
    <text evidence="3">Belongs to the midasin family.</text>
</comment>
<sequence>MENQSEEMVKNKCDLKFHEFMTEIGDLSIVCHMIKMEDSLYVWVGNYNDYAMNDLSFAIKSPYEKEPLTTKIMGSIVNDCSSNLAKRLSKKLSMPVYISFNVQEPNKDEYKRILDILCEFLMNPRSTEDVAECFPQLLPILISTSISMEKISFDDGDSLHKLNSVILGKLLCKNQDLLIFVLHYFELNPAPFESIEVDYSPSSKRRNKRKIISFIEVSDYDLVTACYDILCNASMHFKYIWNWSKFYKYLIHEDESVRWIAINCIAVVLGMSESCYLSCTNDFLSKIQQFFIESKEINKNNITFEDTKEIDQIFDVPSVVSIGGILLPVFKKSKCKNDLNLVPVPSTRQNLQNLAFAISSNNCVCLQGAVGSGKTALVEFLAHATGHDAQNFAKVQLGDQTDSKMLLGMYRCTDIPGEFLWQPGILTEAVLSGKWLLLEDIDCAASDVLSVIGQLVETKTLSVPGYRDLIHIKSGFQLFVTRRLISGGTQKSLQMPIQKEWSCVNVESLSKKELVIIVQTLFPVLHTVATRIVDVFLLFSVGNHEDEIEMNNMKNSRQISTRDLIKWCSRAIIDFDVSSPSSALKIFQDSLDVFCCSISNSVQRLNLAIAVAHKLGIVKTKAEFFAEIHKPSVSVHEKCLIVGRAKLEIKKSDKVKLESKNSNFSYTRPSVCLLERIASCIIQKEPVLLVGETGTGKTSCVQYLAQITGHKLIVINMNQQSESTDLLGGYKPVDLKLLILPIREEFEILFRSYFAIEPNLKFLNHIGYCFEERKWKTLTTLMIHSTNAALRRLRASMKNQDEVEILKKWEKVAQKLEKLQSQVQSQYSLAFSFVEGSLIKALKNGDWVLLDEINLATAETLECLSGLLEGSCGSLSLLERGDKEPIKRHKDFAIFACMNPATDVGKKDLPVGLRNRFTEFFVDELTEKSDLQLLISSYLNDLNLPSGKIESIVKFYLNVRKEAETTLLDGTGHKPHYSLRTLCRALNVSAQNPCANALRSLYEAFCLSFLTQLDSNSYPIVHKMIVKAILGDKNASAIIGIPIPRPHGFADNFICFEGYWIPKGDLDPQIPENYILTETVKQNLKDLVRVVSIGKIPVLLQGDTSVGKTSLITYLAKASGHVCVRINNHEHTDLQEYVGTYIADSTGKLVFKEGILVDAMRKGYWIILDELNLAPSDVLEALNRVLDDNRELFIPETQQVVKAHNNFMLFATQNPPGLYGGRKMLSRAFRNRFVELHFDEIPSKELQVILHKRCKMPETYCKQVINVMTELQIRRKSTATFAGKKGFITLRDLFRWAERYHLAPDTGGTLYDWSQHLADEGYLVLSSKVRHPDECLEIIQVLKKHLRRDVDPDALFSLSEKTSTVTKPILESLLSKKIPGFEHLVWTYQMRKMAVLLSKACDFKEPVLLIGETGGGKTTVCQLLSVIKQQELSIVNCHMHTEASDFLGSLRPVREHGENQKLFEWVDGPLVKSMKNGGFFLIDEISLADDSVLERLNSLLEPERKLLIAEKPSSEENATVTAHENFIFVGTMNPGGDYGKKELSPALRNRFTEIWCEGCVSMDDLKCIIEHNLHKEFKKSVSTAIIEFIKWLQSMEIGKKLIVSVRDILTWVNFVNCCENLKIGDAFFHGAALSYIDGLGSGLTAAENSRKLKDFKDSALKFIEQQIQSTLKSELILNYKEFDIEYHKDKFGIHPFYVKKGNEEIPNNIQFAFSSPTTKMNTLKVLRALQLKKPILLEGSPGVGKTSLVSALARASGHHLLRLNLSDQTDISDLFGADLPVEGGKPGEFSWRDGPFLRALKNGDWILLDELNLASQSVLEGLNACLDHRGEIYIPELGMTFIVKSGTRLFGCQNPLRQGGARRGLPKSFLNRFTQVFIDALEQSDLKFILNVQFPELSEDLLDKMIQFNEELSSQIGITWGHSGSPWEMNLRDVTRWCEIMMASFKLSKEKIFNPGNGAQLIYINRMRTNEDKKKIIDIYNRIFSQNDWHLPDPEFPIYLTKEKIFLGDEILDRNDSAIYENNDLLLLREQKIILKGLAQCVNMNWMSILVGGSGTGKSSLVHLLANLTGRKLKSLVVNPAMDTTEILGGFEQERLQFVRIF</sequence>
<dbReference type="InterPro" id="IPR003593">
    <property type="entry name" value="AAA+_ATPase"/>
</dbReference>
<keyword evidence="8" id="KW-0539">Nucleus</keyword>
<reference evidence="10 11" key="1">
    <citation type="submission" date="2014-07" db="EMBL/GenBank/DDBJ databases">
        <title>Genomic and transcriptomic analysis on Apis cerana provide comprehensive insights into honey bee biology.</title>
        <authorList>
            <person name="Diao Q."/>
            <person name="Sun L."/>
            <person name="Zheng H."/>
            <person name="Zheng H."/>
            <person name="Xu S."/>
            <person name="Wang S."/>
            <person name="Zeng Z."/>
            <person name="Hu F."/>
            <person name="Su S."/>
            <person name="Wu J."/>
        </authorList>
    </citation>
    <scope>NUCLEOTIDE SEQUENCE [LARGE SCALE GENOMIC DNA]</scope>
    <source>
        <tissue evidence="10">Pupae without intestine</tissue>
    </source>
</reference>
<dbReference type="GO" id="GO:0005524">
    <property type="term" value="F:ATP binding"/>
    <property type="evidence" value="ECO:0007669"/>
    <property type="project" value="UniProtKB-KW"/>
</dbReference>
<accession>A0A2A3E6L8</accession>
<dbReference type="STRING" id="94128.A0A2A3E6L8"/>